<comment type="subcellular location">
    <subcellularLocation>
        <location evidence="1">Nucleus</location>
    </subcellularLocation>
</comment>
<evidence type="ECO:0000256" key="4">
    <source>
        <dbReference type="ARBA" id="ARBA00023163"/>
    </source>
</evidence>
<dbReference type="InterPro" id="IPR006447">
    <property type="entry name" value="Myb_dom_plants"/>
</dbReference>
<dbReference type="Pfam" id="PF24904">
    <property type="entry name" value="RVE6"/>
    <property type="match status" value="1"/>
</dbReference>
<evidence type="ECO:0000259" key="7">
    <source>
        <dbReference type="PROSITE" id="PS50090"/>
    </source>
</evidence>
<dbReference type="Proteomes" id="UP000436088">
    <property type="component" value="Unassembled WGS sequence"/>
</dbReference>
<proteinExistence type="predicted"/>
<dbReference type="FunFam" id="1.10.10.60:FF:000023">
    <property type="entry name" value="protein REVEILLE 6 isoform X1"/>
    <property type="match status" value="1"/>
</dbReference>
<organism evidence="10 11">
    <name type="scientific">Hibiscus syriacus</name>
    <name type="common">Rose of Sharon</name>
    <dbReference type="NCBI Taxonomy" id="106335"/>
    <lineage>
        <taxon>Eukaryota</taxon>
        <taxon>Viridiplantae</taxon>
        <taxon>Streptophyta</taxon>
        <taxon>Embryophyta</taxon>
        <taxon>Tracheophyta</taxon>
        <taxon>Spermatophyta</taxon>
        <taxon>Magnoliopsida</taxon>
        <taxon>eudicotyledons</taxon>
        <taxon>Gunneridae</taxon>
        <taxon>Pentapetalae</taxon>
        <taxon>rosids</taxon>
        <taxon>malvids</taxon>
        <taxon>Malvales</taxon>
        <taxon>Malvaceae</taxon>
        <taxon>Malvoideae</taxon>
        <taxon>Hibiscus</taxon>
    </lineage>
</organism>
<evidence type="ECO:0000313" key="11">
    <source>
        <dbReference type="Proteomes" id="UP000436088"/>
    </source>
</evidence>
<name>A0A6A3A7B9_HIBSY</name>
<evidence type="ECO:0000313" key="10">
    <source>
        <dbReference type="EMBL" id="KAE8699813.1"/>
    </source>
</evidence>
<dbReference type="AlphaFoldDB" id="A0A6A3A7B9"/>
<reference evidence="10" key="1">
    <citation type="submission" date="2019-09" db="EMBL/GenBank/DDBJ databases">
        <title>Draft genome information of white flower Hibiscus syriacus.</title>
        <authorList>
            <person name="Kim Y.-M."/>
        </authorList>
    </citation>
    <scope>NUCLEOTIDE SEQUENCE [LARGE SCALE GENOMIC DNA]</scope>
    <source>
        <strain evidence="10">YM2019G1</strain>
    </source>
</reference>
<sequence length="291" mass="32485">MALPGLGPFGTVSSAEDSNQKIRKPYTISKSRESWTEPEHDKFLEALQLFDRDWKKIEAYVGSKTVIQIRSHAQKYFLKVQKNGTSEHLPPPRPKRKATHPYPQKASKNALGHPQVSEPLQSPTTLLDAGFLLRSDPPTMLINPVTRAAASSQINNTQTISFAQDKKGIGMTNNSCSSAESTRKTRQIREISDQGNQGHALRVLPDFAQVYSFVGSVFDPNTIDHLQKLKKMDPIDVETVLLLMRNLSINLTSPDFEDHRKLLSSYEIDAETNVNGDACNAVDDDQSKRIT</sequence>
<dbReference type="GO" id="GO:0010468">
    <property type="term" value="P:regulation of gene expression"/>
    <property type="evidence" value="ECO:0007669"/>
    <property type="project" value="UniProtKB-ARBA"/>
</dbReference>
<keyword evidence="4" id="KW-0804">Transcription</keyword>
<dbReference type="PANTHER" id="PTHR12802">
    <property type="entry name" value="SWI/SNF COMPLEX-RELATED"/>
    <property type="match status" value="1"/>
</dbReference>
<dbReference type="InterPro" id="IPR017930">
    <property type="entry name" value="Myb_dom"/>
</dbReference>
<dbReference type="Gene3D" id="1.10.10.60">
    <property type="entry name" value="Homeodomain-like"/>
    <property type="match status" value="1"/>
</dbReference>
<dbReference type="InterPro" id="IPR017884">
    <property type="entry name" value="SANT_dom"/>
</dbReference>
<dbReference type="OrthoDB" id="118550at2759"/>
<dbReference type="InterPro" id="IPR009057">
    <property type="entry name" value="Homeodomain-like_sf"/>
</dbReference>
<evidence type="ECO:0000256" key="6">
    <source>
        <dbReference type="SAM" id="MobiDB-lite"/>
    </source>
</evidence>
<keyword evidence="2" id="KW-0805">Transcription regulation</keyword>
<dbReference type="PROSITE" id="PS51294">
    <property type="entry name" value="HTH_MYB"/>
    <property type="match status" value="1"/>
</dbReference>
<keyword evidence="11" id="KW-1185">Reference proteome</keyword>
<keyword evidence="5" id="KW-0539">Nucleus</keyword>
<dbReference type="NCBIfam" id="TIGR01557">
    <property type="entry name" value="myb_SHAQKYF"/>
    <property type="match status" value="1"/>
</dbReference>
<evidence type="ECO:0000259" key="8">
    <source>
        <dbReference type="PROSITE" id="PS51293"/>
    </source>
</evidence>
<comment type="caution">
    <text evidence="10">The sequence shown here is derived from an EMBL/GenBank/DDBJ whole genome shotgun (WGS) entry which is preliminary data.</text>
</comment>
<dbReference type="SMART" id="SM00717">
    <property type="entry name" value="SANT"/>
    <property type="match status" value="1"/>
</dbReference>
<dbReference type="SUPFAM" id="SSF46689">
    <property type="entry name" value="Homeodomain-like"/>
    <property type="match status" value="1"/>
</dbReference>
<evidence type="ECO:0000256" key="5">
    <source>
        <dbReference type="ARBA" id="ARBA00023242"/>
    </source>
</evidence>
<feature type="domain" description="HTH myb-type" evidence="9">
    <location>
        <begin position="27"/>
        <end position="81"/>
    </location>
</feature>
<evidence type="ECO:0000256" key="3">
    <source>
        <dbReference type="ARBA" id="ARBA00023125"/>
    </source>
</evidence>
<dbReference type="PROSITE" id="PS50090">
    <property type="entry name" value="MYB_LIKE"/>
    <property type="match status" value="1"/>
</dbReference>
<dbReference type="GO" id="GO:0005634">
    <property type="term" value="C:nucleus"/>
    <property type="evidence" value="ECO:0007669"/>
    <property type="project" value="UniProtKB-SubCell"/>
</dbReference>
<dbReference type="GO" id="GO:0003677">
    <property type="term" value="F:DNA binding"/>
    <property type="evidence" value="ECO:0007669"/>
    <property type="project" value="UniProtKB-KW"/>
</dbReference>
<dbReference type="PANTHER" id="PTHR12802:SF103">
    <property type="entry name" value="PROTEIN REVEILLE 6"/>
    <property type="match status" value="1"/>
</dbReference>
<dbReference type="InterPro" id="IPR001005">
    <property type="entry name" value="SANT/Myb"/>
</dbReference>
<gene>
    <name evidence="10" type="ORF">F3Y22_tig00110569pilonHSYRG00031</name>
</gene>
<feature type="domain" description="Myb-like" evidence="7">
    <location>
        <begin position="27"/>
        <end position="77"/>
    </location>
</feature>
<evidence type="ECO:0000256" key="1">
    <source>
        <dbReference type="ARBA" id="ARBA00004123"/>
    </source>
</evidence>
<dbReference type="EMBL" id="VEPZ02001033">
    <property type="protein sequence ID" value="KAE8699813.1"/>
    <property type="molecule type" value="Genomic_DNA"/>
</dbReference>
<evidence type="ECO:0000259" key="9">
    <source>
        <dbReference type="PROSITE" id="PS51294"/>
    </source>
</evidence>
<dbReference type="Pfam" id="PF00249">
    <property type="entry name" value="Myb_DNA-binding"/>
    <property type="match status" value="1"/>
</dbReference>
<feature type="region of interest" description="Disordered" evidence="6">
    <location>
        <begin position="82"/>
        <end position="118"/>
    </location>
</feature>
<feature type="region of interest" description="Disordered" evidence="6">
    <location>
        <begin position="1"/>
        <end position="25"/>
    </location>
</feature>
<dbReference type="CDD" id="cd00167">
    <property type="entry name" value="SANT"/>
    <property type="match status" value="1"/>
</dbReference>
<keyword evidence="3" id="KW-0238">DNA-binding</keyword>
<protein>
    <submittedName>
        <fullName evidence="10">Protein REVEILLE 5</fullName>
    </submittedName>
</protein>
<accession>A0A6A3A7B9</accession>
<evidence type="ECO:0000256" key="2">
    <source>
        <dbReference type="ARBA" id="ARBA00023015"/>
    </source>
</evidence>
<feature type="domain" description="SANT" evidence="8">
    <location>
        <begin position="30"/>
        <end position="83"/>
    </location>
</feature>
<dbReference type="PROSITE" id="PS51293">
    <property type="entry name" value="SANT"/>
    <property type="match status" value="1"/>
</dbReference>